<sequence length="254" mass="29271">MPSWFKDPGNPIPTRDSPGWKLRGIQTRALTIATLHYFPTENSFLRIRITKTAQHSLFDLAAISLAFTALAYPLLVKHSRTIGWWSGDPIHIPNLTTCLLENLQSHPKTASAQNYPLQEHLRNLPQELFDLIKGFVQQGPMSIQSTDILPQSLWKEAFLKIPFLWDIDVEEVEQFPYSLSDPEREWDWEQLVRRLMARPIQVDPPTLGNLVPVPWNYGKVGLELPQGLTNRRRIWQIVDDMDPKELDGCEAWIS</sequence>
<dbReference type="AlphaFoldDB" id="A0A090MHW4"/>
<comment type="caution">
    <text evidence="1">The sequence shown here is derived from an EMBL/GenBank/DDBJ whole genome shotgun (WGS) entry which is preliminary data.</text>
</comment>
<evidence type="ECO:0000313" key="1">
    <source>
        <dbReference type="EMBL" id="CEG05245.1"/>
    </source>
</evidence>
<gene>
    <name evidence="1" type="ORF">BN850_0102540</name>
</gene>
<protein>
    <submittedName>
        <fullName evidence="1">WGS project CBMI000000000 data, contig CS3069_c003351</fullName>
    </submittedName>
</protein>
<reference evidence="1" key="1">
    <citation type="submission" date="2013-05" db="EMBL/GenBank/DDBJ databases">
        <title>Draft genome sequences of six wheat associated Fusarium spp. isolates.</title>
        <authorList>
            <person name="Moolhuijzen P.M."/>
            <person name="Manners J.M."/>
            <person name="Wilcox S."/>
            <person name="Bellgard M.I."/>
            <person name="Gardiner D.M."/>
        </authorList>
    </citation>
    <scope>NUCLEOTIDE SEQUENCE</scope>
    <source>
        <strain evidence="1">CS3069</strain>
    </source>
</reference>
<name>A0A090MHW4_9HYPO</name>
<dbReference type="EMBL" id="CBMI010003349">
    <property type="protein sequence ID" value="CEG05245.1"/>
    <property type="molecule type" value="Genomic_DNA"/>
</dbReference>
<organism evidence="1">
    <name type="scientific">Fusarium clavum</name>
    <dbReference type="NCBI Taxonomy" id="2594811"/>
    <lineage>
        <taxon>Eukaryota</taxon>
        <taxon>Fungi</taxon>
        <taxon>Dikarya</taxon>
        <taxon>Ascomycota</taxon>
        <taxon>Pezizomycotina</taxon>
        <taxon>Sordariomycetes</taxon>
        <taxon>Hypocreomycetidae</taxon>
        <taxon>Hypocreales</taxon>
        <taxon>Nectriaceae</taxon>
        <taxon>Fusarium</taxon>
        <taxon>Fusarium incarnatum-equiseti species complex</taxon>
    </lineage>
</organism>
<accession>A0A090MHW4</accession>
<proteinExistence type="predicted"/>